<dbReference type="PROSITE" id="PS51296">
    <property type="entry name" value="RIESKE"/>
    <property type="match status" value="1"/>
</dbReference>
<dbReference type="SUPFAM" id="SSF50022">
    <property type="entry name" value="ISP domain"/>
    <property type="match status" value="1"/>
</dbReference>
<dbReference type="KEGG" id="cari:FNU76_19690"/>
<dbReference type="Gene3D" id="2.102.10.10">
    <property type="entry name" value="Rieske [2Fe-2S] iron-sulphur domain"/>
    <property type="match status" value="1"/>
</dbReference>
<dbReference type="CDD" id="cd03469">
    <property type="entry name" value="Rieske_RO_Alpha_N"/>
    <property type="match status" value="1"/>
</dbReference>
<dbReference type="Pfam" id="PF00848">
    <property type="entry name" value="Ring_hydroxyl_A"/>
    <property type="match status" value="1"/>
</dbReference>
<dbReference type="PRINTS" id="PR00090">
    <property type="entry name" value="RNGDIOXGNASE"/>
</dbReference>
<feature type="domain" description="Rieske" evidence="8">
    <location>
        <begin position="40"/>
        <end position="141"/>
    </location>
</feature>
<keyword evidence="9" id="KW-0223">Dioxygenase</keyword>
<sequence length="374" mass="43748">MSNLASANLLDAAQAQLPISVYFDEEFYRLEQEILFAKGPKYVGHELMVPNRGDYQVLEMYDRSRLLKRTDTGVKLLSNICRHRQAVMLDGRGNNNHIVCPLHRWTYDNQGMLQGAPHFPEKPCLNLPETRLQSWNGMLFELGTGGRDIEADLKDLGVARELDFSNYMLQDVQVDSYEGNWKTFIEVYLEDYHVEPFHPGLGRFVACDDLKWEFADWYSVQTVGINNGLARAGSKSYAEWHKQVRDYYRGELPAHGAIWLTYYPNVMVEWYPHTLVISTLLPDGPRRYKSIVEFYYPEEIALFEPEFMAAEQAAYQETAVEDAEIIRRMEEGRQRLFREGRDEFGPYQSPMEDGMLHFHEFMRREMGSHMPRRR</sequence>
<dbReference type="InterPro" id="IPR017941">
    <property type="entry name" value="Rieske_2Fe-2S"/>
</dbReference>
<dbReference type="InterPro" id="IPR015879">
    <property type="entry name" value="Ring_hydroxy_dOase_asu_C_dom"/>
</dbReference>
<dbReference type="EMBL" id="CP041730">
    <property type="protein sequence ID" value="QDQ28397.1"/>
    <property type="molecule type" value="Genomic_DNA"/>
</dbReference>
<dbReference type="CDD" id="cd00680">
    <property type="entry name" value="RHO_alpha_C"/>
    <property type="match status" value="1"/>
</dbReference>
<gene>
    <name evidence="9" type="ORF">FNU76_19690</name>
</gene>
<dbReference type="InterPro" id="IPR001663">
    <property type="entry name" value="Rng_hydr_dOase-A"/>
</dbReference>
<keyword evidence="6" id="KW-0408">Iron</keyword>
<comment type="similarity">
    <text evidence="2">Belongs to the bacterial ring-hydroxylating dioxygenase alpha subunit family.</text>
</comment>
<organism evidence="9 10">
    <name type="scientific">Chitinimonas arctica</name>
    <dbReference type="NCBI Taxonomy" id="2594795"/>
    <lineage>
        <taxon>Bacteria</taxon>
        <taxon>Pseudomonadati</taxon>
        <taxon>Pseudomonadota</taxon>
        <taxon>Betaproteobacteria</taxon>
        <taxon>Neisseriales</taxon>
        <taxon>Chitinibacteraceae</taxon>
        <taxon>Chitinimonas</taxon>
    </lineage>
</organism>
<evidence type="ECO:0000313" key="10">
    <source>
        <dbReference type="Proteomes" id="UP000317550"/>
    </source>
</evidence>
<dbReference type="PANTHER" id="PTHR43756:SF5">
    <property type="entry name" value="CHOLINE MONOOXYGENASE, CHLOROPLASTIC"/>
    <property type="match status" value="1"/>
</dbReference>
<evidence type="ECO:0000256" key="4">
    <source>
        <dbReference type="ARBA" id="ARBA00022723"/>
    </source>
</evidence>
<dbReference type="AlphaFoldDB" id="A0A516SJS0"/>
<evidence type="ECO:0000256" key="5">
    <source>
        <dbReference type="ARBA" id="ARBA00023002"/>
    </source>
</evidence>
<dbReference type="SUPFAM" id="SSF55961">
    <property type="entry name" value="Bet v1-like"/>
    <property type="match status" value="1"/>
</dbReference>
<dbReference type="Gene3D" id="3.90.380.10">
    <property type="entry name" value="Naphthalene 1,2-dioxygenase Alpha Subunit, Chain A, domain 1"/>
    <property type="match status" value="1"/>
</dbReference>
<keyword evidence="5" id="KW-0560">Oxidoreductase</keyword>
<comment type="cofactor">
    <cofactor evidence="1">
        <name>Fe cation</name>
        <dbReference type="ChEBI" id="CHEBI:24875"/>
    </cofactor>
</comment>
<evidence type="ECO:0000259" key="8">
    <source>
        <dbReference type="PROSITE" id="PS51296"/>
    </source>
</evidence>
<evidence type="ECO:0000256" key="6">
    <source>
        <dbReference type="ARBA" id="ARBA00023004"/>
    </source>
</evidence>
<evidence type="ECO:0000256" key="2">
    <source>
        <dbReference type="ARBA" id="ARBA00008751"/>
    </source>
</evidence>
<dbReference type="InterPro" id="IPR036922">
    <property type="entry name" value="Rieske_2Fe-2S_sf"/>
</dbReference>
<keyword evidence="7" id="KW-0411">Iron-sulfur</keyword>
<evidence type="ECO:0000313" key="9">
    <source>
        <dbReference type="EMBL" id="QDQ28397.1"/>
    </source>
</evidence>
<dbReference type="RefSeq" id="WP_144279780.1">
    <property type="nucleotide sequence ID" value="NZ_CP041730.1"/>
</dbReference>
<dbReference type="Proteomes" id="UP000317550">
    <property type="component" value="Chromosome"/>
</dbReference>
<evidence type="ECO:0000256" key="7">
    <source>
        <dbReference type="ARBA" id="ARBA00023014"/>
    </source>
</evidence>
<dbReference type="OrthoDB" id="5243643at2"/>
<evidence type="ECO:0000256" key="3">
    <source>
        <dbReference type="ARBA" id="ARBA00022714"/>
    </source>
</evidence>
<reference evidence="10" key="1">
    <citation type="submission" date="2019-07" db="EMBL/GenBank/DDBJ databases">
        <title>Chitinimonas sp. nov., isolated from Ny-Alesund, arctica soil.</title>
        <authorList>
            <person name="Xu Q."/>
            <person name="Peng F."/>
        </authorList>
    </citation>
    <scope>NUCLEOTIDE SEQUENCE [LARGE SCALE GENOMIC DNA]</scope>
    <source>
        <strain evidence="10">R3-44</strain>
    </source>
</reference>
<dbReference type="PANTHER" id="PTHR43756">
    <property type="entry name" value="CHOLINE MONOOXYGENASE, CHLOROPLASTIC"/>
    <property type="match status" value="1"/>
</dbReference>
<keyword evidence="3" id="KW-0001">2Fe-2S</keyword>
<evidence type="ECO:0000256" key="1">
    <source>
        <dbReference type="ARBA" id="ARBA00001962"/>
    </source>
</evidence>
<dbReference type="GO" id="GO:0051537">
    <property type="term" value="F:2 iron, 2 sulfur cluster binding"/>
    <property type="evidence" value="ECO:0007669"/>
    <property type="project" value="UniProtKB-KW"/>
</dbReference>
<dbReference type="Pfam" id="PF00355">
    <property type="entry name" value="Rieske"/>
    <property type="match status" value="1"/>
</dbReference>
<protein>
    <submittedName>
        <fullName evidence="9">Aromatic ring-hydroxylating dioxygenase subunit alpha</fullName>
    </submittedName>
</protein>
<dbReference type="GO" id="GO:0005506">
    <property type="term" value="F:iron ion binding"/>
    <property type="evidence" value="ECO:0007669"/>
    <property type="project" value="InterPro"/>
</dbReference>
<proteinExistence type="inferred from homology"/>
<name>A0A516SJS0_9NEIS</name>
<keyword evidence="4" id="KW-0479">Metal-binding</keyword>
<accession>A0A516SJS0</accession>
<keyword evidence="10" id="KW-1185">Reference proteome</keyword>
<dbReference type="GO" id="GO:0051213">
    <property type="term" value="F:dioxygenase activity"/>
    <property type="evidence" value="ECO:0007669"/>
    <property type="project" value="UniProtKB-KW"/>
</dbReference>